<dbReference type="AlphaFoldDB" id="A0A9D2GMP3"/>
<dbReference type="SUPFAM" id="SSF56112">
    <property type="entry name" value="Protein kinase-like (PK-like)"/>
    <property type="match status" value="1"/>
</dbReference>
<reference evidence="3" key="1">
    <citation type="journal article" date="2021" name="PeerJ">
        <title>Extensive microbial diversity within the chicken gut microbiome revealed by metagenomics and culture.</title>
        <authorList>
            <person name="Gilroy R."/>
            <person name="Ravi A."/>
            <person name="Getino M."/>
            <person name="Pursley I."/>
            <person name="Horton D.L."/>
            <person name="Alikhan N.F."/>
            <person name="Baker D."/>
            <person name="Gharbi K."/>
            <person name="Hall N."/>
            <person name="Watson M."/>
            <person name="Adriaenssens E.M."/>
            <person name="Foster-Nyarko E."/>
            <person name="Jarju S."/>
            <person name="Secka A."/>
            <person name="Antonio M."/>
            <person name="Oren A."/>
            <person name="Chaudhuri R.R."/>
            <person name="La Ragione R."/>
            <person name="Hildebrand F."/>
            <person name="Pallen M.J."/>
        </authorList>
    </citation>
    <scope>NUCLEOTIDE SEQUENCE</scope>
    <source>
        <strain evidence="3">Gambia16-554</strain>
    </source>
</reference>
<dbReference type="InterPro" id="IPR005337">
    <property type="entry name" value="RapZ-like"/>
</dbReference>
<name>A0A9D2GMP3_9BACT</name>
<dbReference type="InterPro" id="IPR002575">
    <property type="entry name" value="Aminoglycoside_PTrfase"/>
</dbReference>
<dbReference type="Proteomes" id="UP000824115">
    <property type="component" value="Unassembled WGS sequence"/>
</dbReference>
<protein>
    <submittedName>
        <fullName evidence="3">Phosphotransferase</fullName>
    </submittedName>
</protein>
<dbReference type="Pfam" id="PF22740">
    <property type="entry name" value="PapZ_C"/>
    <property type="match status" value="1"/>
</dbReference>
<dbReference type="PANTHER" id="PTHR30448:SF0">
    <property type="entry name" value="RNASE ADAPTER PROTEIN RAPZ"/>
    <property type="match status" value="1"/>
</dbReference>
<dbReference type="EMBL" id="DXAW01000009">
    <property type="protein sequence ID" value="HIZ84917.1"/>
    <property type="molecule type" value="Genomic_DNA"/>
</dbReference>
<comment type="caution">
    <text evidence="3">The sequence shown here is derived from an EMBL/GenBank/DDBJ whole genome shotgun (WGS) entry which is preliminary data.</text>
</comment>
<organism evidence="3 4">
    <name type="scientific">Candidatus Coprenecus stercoravium</name>
    <dbReference type="NCBI Taxonomy" id="2840735"/>
    <lineage>
        <taxon>Bacteria</taxon>
        <taxon>Pseudomonadati</taxon>
        <taxon>Bacteroidota</taxon>
        <taxon>Bacteroidia</taxon>
        <taxon>Bacteroidales</taxon>
        <taxon>Rikenellaceae</taxon>
        <taxon>Rikenellaceae incertae sedis</taxon>
        <taxon>Candidatus Coprenecus</taxon>
    </lineage>
</organism>
<feature type="domain" description="Aminoglycoside phosphotransferase" evidence="1">
    <location>
        <begin position="188"/>
        <end position="253"/>
    </location>
</feature>
<feature type="domain" description="RapZ C-terminal" evidence="2">
    <location>
        <begin position="342"/>
        <end position="468"/>
    </location>
</feature>
<sequence length="474" mass="54376">MEKIRRLFEEYSDVREYGILPLPSSGGDRRYYRIRWSKGSCIAAYGTDIKENSAFLYMADHFHNAGLPVPEIFAVSRDRLCYLQEDLGDTTLFNAVSSGRDKGIYSDGEISLLRRAVEALPSFQFKGAEGMDFSMCAPVSRFDRTSVMFDLNYFKYCFLKPSGLEFDETALENDFDRMCGKLLACCGDTFMYRDFQSRNIMVLPDGSLRFIDFQGGRKGPVHYDLVSFIWQARARYSPELKNELTEAYLDALSEYTDIDREKFNAELRHFALFRTLQTLGAYGFRGMYERRPHFIESIPYAMDNIAGLLSEPFDEYPCLSDVLLRLVPIFRHKDTHNDGKLHIRIFSFSYKNGIPEDSSGNGGGYVFDCRGLPNPGRLPEYRCLTGLDGPVVEYLSKFPETETFAGHTAALADMHIGNYLDRGFSDLMFSFGCTGGRHRSVYFAEKLTEHIRNRYGDRLAISLCHREQDIRKTF</sequence>
<dbReference type="Gene3D" id="3.90.1200.10">
    <property type="match status" value="1"/>
</dbReference>
<reference evidence="3" key="2">
    <citation type="submission" date="2021-04" db="EMBL/GenBank/DDBJ databases">
        <authorList>
            <person name="Gilroy R."/>
        </authorList>
    </citation>
    <scope>NUCLEOTIDE SEQUENCE</scope>
    <source>
        <strain evidence="3">Gambia16-554</strain>
    </source>
</reference>
<evidence type="ECO:0000313" key="3">
    <source>
        <dbReference type="EMBL" id="HIZ84917.1"/>
    </source>
</evidence>
<dbReference type="Pfam" id="PF01636">
    <property type="entry name" value="APH"/>
    <property type="match status" value="1"/>
</dbReference>
<evidence type="ECO:0000313" key="4">
    <source>
        <dbReference type="Proteomes" id="UP000824115"/>
    </source>
</evidence>
<proteinExistence type="predicted"/>
<dbReference type="InterPro" id="IPR053931">
    <property type="entry name" value="RapZ_C"/>
</dbReference>
<dbReference type="GO" id="GO:0005524">
    <property type="term" value="F:ATP binding"/>
    <property type="evidence" value="ECO:0007669"/>
    <property type="project" value="InterPro"/>
</dbReference>
<accession>A0A9D2GMP3</accession>
<gene>
    <name evidence="3" type="ORF">IAC04_00265</name>
</gene>
<dbReference type="InterPro" id="IPR011009">
    <property type="entry name" value="Kinase-like_dom_sf"/>
</dbReference>
<dbReference type="PANTHER" id="PTHR30448">
    <property type="entry name" value="RNASE ADAPTER PROTEIN RAPZ"/>
    <property type="match status" value="1"/>
</dbReference>
<evidence type="ECO:0000259" key="1">
    <source>
        <dbReference type="Pfam" id="PF01636"/>
    </source>
</evidence>
<dbReference type="Gene3D" id="3.30.200.20">
    <property type="entry name" value="Phosphorylase Kinase, domain 1"/>
    <property type="match status" value="1"/>
</dbReference>
<evidence type="ECO:0000259" key="2">
    <source>
        <dbReference type="Pfam" id="PF22740"/>
    </source>
</evidence>